<feature type="domain" description="Soluble ligand binding" evidence="18">
    <location>
        <begin position="311"/>
        <end position="356"/>
    </location>
</feature>
<feature type="region of interest" description="Disordered" evidence="15">
    <location>
        <begin position="87"/>
        <end position="108"/>
    </location>
</feature>
<evidence type="ECO:0000256" key="11">
    <source>
        <dbReference type="ARBA" id="ARBA00023136"/>
    </source>
</evidence>
<comment type="similarity">
    <text evidence="2">Belongs to the BexD/CtrA/VexA family.</text>
</comment>
<evidence type="ECO:0000313" key="21">
    <source>
        <dbReference type="Proteomes" id="UP001319867"/>
    </source>
</evidence>
<accession>A0ABM7V595</accession>
<evidence type="ECO:0000256" key="1">
    <source>
        <dbReference type="ARBA" id="ARBA00004571"/>
    </source>
</evidence>
<evidence type="ECO:0000256" key="14">
    <source>
        <dbReference type="ARBA" id="ARBA00023288"/>
    </source>
</evidence>
<dbReference type="EMBL" id="AP025184">
    <property type="protein sequence ID" value="BDB54701.1"/>
    <property type="molecule type" value="Genomic_DNA"/>
</dbReference>
<evidence type="ECO:0000259" key="17">
    <source>
        <dbReference type="Pfam" id="PF02563"/>
    </source>
</evidence>
<evidence type="ECO:0000256" key="13">
    <source>
        <dbReference type="ARBA" id="ARBA00023237"/>
    </source>
</evidence>
<evidence type="ECO:0000256" key="2">
    <source>
        <dbReference type="ARBA" id="ARBA00009450"/>
    </source>
</evidence>
<proteinExistence type="inferred from homology"/>
<keyword evidence="5" id="KW-0762">Sugar transport</keyword>
<keyword evidence="14" id="KW-0449">Lipoprotein</keyword>
<evidence type="ECO:0000256" key="16">
    <source>
        <dbReference type="SAM" id="SignalP"/>
    </source>
</evidence>
<sequence length="814" mass="89648">MKKLLFIAVLFFALTPTQSVVAQDLLKGQNLSTLKVDYLSDADLAKLRSQLQSNNMTIDQAEPMALAKGMSAAEFVKLKARLGGGATATKAKQPTEAPTDNEYTRKQEPIENKKVKDTLNALVFGSELFDNPSLNFEPNLKLATPVNYVLGPGDELQISVYGIQEFSDAVPVTVEGKVNIQYVGQIAVSGMTIEAATLKIKNAIARVYSTVRSGQSQVGVSLSRIRTIKVTLIGSKQPGNYSVSSLATVYNALFLGGGPAKNGSYRNIELIRNNKVYRTIDLYRFLVNGNQSDNIGLKDNDVIRIPAYSQRVTVEGEVKRPGIFEMKSGESFQDLLTFASGFNEFAFTASVNVLQKTDKEFKVKDVKATEYKLYKPRSGDVFTVTKILNRFENRIKIEGAVFRPNTYSFYEGMRIADLIAKADGLKEDAYTARATIVRVKDDLTKEAVGVNLDKALAGDAQANILLKKEDIVTVFSILDFKEEYKVTIDGEIKKPGEYDYNPALTLNDLLVQAGGLIGSASKRVEVARMIQSEDIDNTNSARAELFNIEISPNNNEQAENFVLAPFDVVNIRRMAVYEKPEMVTLTGAVHYPGKYVLADKKEKLYSVIQRAGGLTPLANNRGMKIKRPIKAKQIEDLENVNLDVNKNSIDASLTSKDTVDNSALKKLKEEVKFATIPIDWNKIVRNPNNRTNITLLPGDEIEVVEFSESVKVTGSVLLTSEIPYNSGRGLNYYLSSVGGTDAKAWKRKAYVIYPNGQAAVTGSFLFFKSYPKVTPGSQIVVPEKPLTKKMSTGEWVSIGSVMSSLALLIVTAFK</sequence>
<evidence type="ECO:0000259" key="18">
    <source>
        <dbReference type="Pfam" id="PF10531"/>
    </source>
</evidence>
<evidence type="ECO:0000256" key="8">
    <source>
        <dbReference type="ARBA" id="ARBA00023047"/>
    </source>
</evidence>
<dbReference type="Gene3D" id="3.10.560.10">
    <property type="entry name" value="Outer membrane lipoprotein wza domain like"/>
    <property type="match status" value="6"/>
</dbReference>
<reference evidence="20 21" key="1">
    <citation type="journal article" date="2022" name="Int. J. Syst. Evol. Microbiol.">
        <title>Flavobacterium ammonificans sp. nov. and Flavobacterium ammoniigenes sp. nov., ammonifying bacteria isolated from surface river water.</title>
        <authorList>
            <person name="Watanabe K."/>
            <person name="Kitamura T."/>
            <person name="Ogata Y."/>
            <person name="Shindo C."/>
            <person name="Suda W."/>
        </authorList>
    </citation>
    <scope>NUCLEOTIDE SEQUENCE [LARGE SCALE GENOMIC DNA]</scope>
    <source>
        <strain evidence="20 21">GENT5</strain>
    </source>
</reference>
<keyword evidence="4" id="KW-1134">Transmembrane beta strand</keyword>
<feature type="domain" description="SLBB" evidence="19">
    <location>
        <begin position="394"/>
        <end position="474"/>
    </location>
</feature>
<evidence type="ECO:0000256" key="9">
    <source>
        <dbReference type="ARBA" id="ARBA00023065"/>
    </source>
</evidence>
<feature type="chain" id="PRO_5045665171" evidence="16">
    <location>
        <begin position="23"/>
        <end position="814"/>
    </location>
</feature>
<keyword evidence="10" id="KW-0626">Porin</keyword>
<evidence type="ECO:0000259" key="19">
    <source>
        <dbReference type="Pfam" id="PF22461"/>
    </source>
</evidence>
<feature type="signal peptide" evidence="16">
    <location>
        <begin position="1"/>
        <end position="22"/>
    </location>
</feature>
<reference evidence="20 21" key="2">
    <citation type="journal article" date="2022" name="Microorganisms">
        <title>Complete Genome Sequences of Two Flavobacterium ammonificans Strains and a Flavobacterium ammoniigenes Strain of Ammonifying Bacterioplankton Isolated from Surface River Water.</title>
        <authorList>
            <person name="Suda W."/>
            <person name="Ogata Y."/>
            <person name="Shindo C."/>
            <person name="Watanabe K."/>
        </authorList>
    </citation>
    <scope>NUCLEOTIDE SEQUENCE [LARGE SCALE GENOMIC DNA]</scope>
    <source>
        <strain evidence="20 21">GENT5</strain>
    </source>
</reference>
<dbReference type="InterPro" id="IPR049712">
    <property type="entry name" value="Poly_export"/>
</dbReference>
<evidence type="ECO:0000256" key="7">
    <source>
        <dbReference type="ARBA" id="ARBA00022729"/>
    </source>
</evidence>
<protein>
    <submittedName>
        <fullName evidence="20">Capsule polysaccharide transporter</fullName>
    </submittedName>
</protein>
<dbReference type="Gene3D" id="3.30.1950.10">
    <property type="entry name" value="wza like domain"/>
    <property type="match status" value="1"/>
</dbReference>
<feature type="domain" description="Soluble ligand binding" evidence="18">
    <location>
        <begin position="582"/>
        <end position="627"/>
    </location>
</feature>
<comment type="subcellular location">
    <subcellularLocation>
        <location evidence="1">Cell outer membrane</location>
        <topology evidence="1">Multi-pass membrane protein</topology>
    </subcellularLocation>
</comment>
<dbReference type="PANTHER" id="PTHR33619">
    <property type="entry name" value="POLYSACCHARIDE EXPORT PROTEIN GFCE-RELATED"/>
    <property type="match status" value="1"/>
</dbReference>
<dbReference type="Pfam" id="PF10531">
    <property type="entry name" value="SLBB"/>
    <property type="match status" value="3"/>
</dbReference>
<evidence type="ECO:0000256" key="12">
    <source>
        <dbReference type="ARBA" id="ARBA00023139"/>
    </source>
</evidence>
<keyword evidence="9" id="KW-0406">Ion transport</keyword>
<keyword evidence="6" id="KW-0812">Transmembrane</keyword>
<dbReference type="InterPro" id="IPR003715">
    <property type="entry name" value="Poly_export_N"/>
</dbReference>
<evidence type="ECO:0000256" key="15">
    <source>
        <dbReference type="SAM" id="MobiDB-lite"/>
    </source>
</evidence>
<dbReference type="InterPro" id="IPR054765">
    <property type="entry name" value="SLBB_dom"/>
</dbReference>
<keyword evidence="11" id="KW-0472">Membrane</keyword>
<dbReference type="RefSeq" id="WP_229316106.1">
    <property type="nucleotide sequence ID" value="NZ_AP025184.1"/>
</dbReference>
<evidence type="ECO:0000256" key="5">
    <source>
        <dbReference type="ARBA" id="ARBA00022597"/>
    </source>
</evidence>
<keyword evidence="21" id="KW-1185">Reference proteome</keyword>
<dbReference type="Proteomes" id="UP001319867">
    <property type="component" value="Chromosome"/>
</dbReference>
<dbReference type="Pfam" id="PF02563">
    <property type="entry name" value="Poly_export"/>
    <property type="match status" value="1"/>
</dbReference>
<evidence type="ECO:0000256" key="10">
    <source>
        <dbReference type="ARBA" id="ARBA00023114"/>
    </source>
</evidence>
<evidence type="ECO:0000256" key="3">
    <source>
        <dbReference type="ARBA" id="ARBA00022448"/>
    </source>
</evidence>
<name>A0ABM7V595_9FLAO</name>
<keyword evidence="12" id="KW-0564">Palmitate</keyword>
<dbReference type="InterPro" id="IPR019554">
    <property type="entry name" value="Soluble_ligand-bd"/>
</dbReference>
<keyword evidence="8" id="KW-0625">Polysaccharide transport</keyword>
<feature type="domain" description="Polysaccharide export protein N-terminal" evidence="17">
    <location>
        <begin position="144"/>
        <end position="208"/>
    </location>
</feature>
<evidence type="ECO:0000256" key="6">
    <source>
        <dbReference type="ARBA" id="ARBA00022692"/>
    </source>
</evidence>
<evidence type="ECO:0000256" key="4">
    <source>
        <dbReference type="ARBA" id="ARBA00022452"/>
    </source>
</evidence>
<keyword evidence="7 16" id="KW-0732">Signal</keyword>
<evidence type="ECO:0000313" key="20">
    <source>
        <dbReference type="EMBL" id="BDB54701.1"/>
    </source>
</evidence>
<gene>
    <name evidence="20" type="ORF">GENT5_10060</name>
</gene>
<feature type="domain" description="Soluble ligand binding" evidence="18">
    <location>
        <begin position="485"/>
        <end position="531"/>
    </location>
</feature>
<dbReference type="PANTHER" id="PTHR33619:SF3">
    <property type="entry name" value="POLYSACCHARIDE EXPORT PROTEIN GFCE-RELATED"/>
    <property type="match status" value="1"/>
</dbReference>
<keyword evidence="13" id="KW-0998">Cell outer membrane</keyword>
<dbReference type="Pfam" id="PF22461">
    <property type="entry name" value="SLBB_2"/>
    <property type="match status" value="1"/>
</dbReference>
<keyword evidence="3" id="KW-0813">Transport</keyword>
<organism evidence="20 21">
    <name type="scientific">Flavobacterium ammoniigenes</name>
    <dbReference type="NCBI Taxonomy" id="1751095"/>
    <lineage>
        <taxon>Bacteria</taxon>
        <taxon>Pseudomonadati</taxon>
        <taxon>Bacteroidota</taxon>
        <taxon>Flavobacteriia</taxon>
        <taxon>Flavobacteriales</taxon>
        <taxon>Flavobacteriaceae</taxon>
        <taxon>Flavobacterium</taxon>
    </lineage>
</organism>